<evidence type="ECO:0000313" key="2">
    <source>
        <dbReference type="Proteomes" id="UP000308092"/>
    </source>
</evidence>
<dbReference type="AlphaFoldDB" id="A0A4S3J373"/>
<evidence type="ECO:0000313" key="1">
    <source>
        <dbReference type="EMBL" id="THC89135.1"/>
    </source>
</evidence>
<dbReference type="EMBL" id="SOSA01000703">
    <property type="protein sequence ID" value="THC89135.1"/>
    <property type="molecule type" value="Genomic_DNA"/>
</dbReference>
<sequence>MILASNTLVMRLQDQGIRTITNYEVYGSDAGQLTFNAAAVMSFAVSNDLILVLFAEVRYGPSPRSFSIFTATELEILARCSGKKL</sequence>
<reference evidence="1 2" key="1">
    <citation type="submission" date="2019-03" db="EMBL/GenBank/DDBJ databases">
        <title>The genome sequence of a newly discovered highly antifungal drug resistant Aspergillus species, Aspergillus tanneri NIH 1004.</title>
        <authorList>
            <person name="Mounaud S."/>
            <person name="Singh I."/>
            <person name="Joardar V."/>
            <person name="Pakala S."/>
            <person name="Pakala S."/>
            <person name="Venepally P."/>
            <person name="Hoover J."/>
            <person name="Nierman W."/>
            <person name="Chung J."/>
            <person name="Losada L."/>
        </authorList>
    </citation>
    <scope>NUCLEOTIDE SEQUENCE [LARGE SCALE GENOMIC DNA]</scope>
    <source>
        <strain evidence="1 2">NIH1004</strain>
    </source>
</reference>
<comment type="caution">
    <text evidence="1">The sequence shown here is derived from an EMBL/GenBank/DDBJ whole genome shotgun (WGS) entry which is preliminary data.</text>
</comment>
<organism evidence="1 2">
    <name type="scientific">Aspergillus tanneri</name>
    <dbReference type="NCBI Taxonomy" id="1220188"/>
    <lineage>
        <taxon>Eukaryota</taxon>
        <taxon>Fungi</taxon>
        <taxon>Dikarya</taxon>
        <taxon>Ascomycota</taxon>
        <taxon>Pezizomycotina</taxon>
        <taxon>Eurotiomycetes</taxon>
        <taxon>Eurotiomycetidae</taxon>
        <taxon>Eurotiales</taxon>
        <taxon>Aspergillaceae</taxon>
        <taxon>Aspergillus</taxon>
        <taxon>Aspergillus subgen. Circumdati</taxon>
    </lineage>
</organism>
<proteinExistence type="predicted"/>
<gene>
    <name evidence="1" type="ORF">EYZ11_011415</name>
</gene>
<accession>A0A4S3J373</accession>
<dbReference type="Proteomes" id="UP000308092">
    <property type="component" value="Unassembled WGS sequence"/>
</dbReference>
<keyword evidence="2" id="KW-1185">Reference proteome</keyword>
<protein>
    <submittedName>
        <fullName evidence="1">Uncharacterized protein</fullName>
    </submittedName>
</protein>
<name>A0A4S3J373_9EURO</name>
<dbReference type="VEuPathDB" id="FungiDB:EYZ11_011415"/>